<accession>A0ABY6JXA7</accession>
<dbReference type="SUPFAM" id="SSF56672">
    <property type="entry name" value="DNA/RNA polymerases"/>
    <property type="match status" value="1"/>
</dbReference>
<dbReference type="PANTHER" id="PTHR37984:SF12">
    <property type="entry name" value="RIBONUCLEASE H"/>
    <property type="match status" value="1"/>
</dbReference>
<evidence type="ECO:0000313" key="1">
    <source>
        <dbReference type="EMBL" id="UYV60865.1"/>
    </source>
</evidence>
<dbReference type="InterPro" id="IPR043502">
    <property type="entry name" value="DNA/RNA_pol_sf"/>
</dbReference>
<gene>
    <name evidence="1" type="ORF">LAZ67_1002639</name>
</gene>
<dbReference type="InterPro" id="IPR043128">
    <property type="entry name" value="Rev_trsase/Diguanyl_cyclase"/>
</dbReference>
<keyword evidence="2" id="KW-1185">Reference proteome</keyword>
<evidence type="ECO:0000313" key="2">
    <source>
        <dbReference type="Proteomes" id="UP001235939"/>
    </source>
</evidence>
<protein>
    <recommendedName>
        <fullName evidence="3">Reverse transcriptase/retrotransposon-derived protein RNase H-like domain-containing protein</fullName>
    </recommendedName>
</protein>
<evidence type="ECO:0008006" key="3">
    <source>
        <dbReference type="Google" id="ProtNLM"/>
    </source>
</evidence>
<dbReference type="InterPro" id="IPR050951">
    <property type="entry name" value="Retrovirus_Pol_polyprotein"/>
</dbReference>
<dbReference type="PANTHER" id="PTHR37984">
    <property type="entry name" value="PROTEIN CBG26694"/>
    <property type="match status" value="1"/>
</dbReference>
<dbReference type="Gene3D" id="3.30.70.270">
    <property type="match status" value="1"/>
</dbReference>
<proteinExistence type="predicted"/>
<dbReference type="Proteomes" id="UP001235939">
    <property type="component" value="Chromosome 01"/>
</dbReference>
<name>A0ABY6JXA7_9ARAC</name>
<organism evidence="1 2">
    <name type="scientific">Cordylochernes scorpioides</name>
    <dbReference type="NCBI Taxonomy" id="51811"/>
    <lineage>
        <taxon>Eukaryota</taxon>
        <taxon>Metazoa</taxon>
        <taxon>Ecdysozoa</taxon>
        <taxon>Arthropoda</taxon>
        <taxon>Chelicerata</taxon>
        <taxon>Arachnida</taxon>
        <taxon>Pseudoscorpiones</taxon>
        <taxon>Cheliferoidea</taxon>
        <taxon>Chernetidae</taxon>
        <taxon>Cordylochernes</taxon>
    </lineage>
</organism>
<reference evidence="1 2" key="1">
    <citation type="submission" date="2022-01" db="EMBL/GenBank/DDBJ databases">
        <title>A chromosomal length assembly of Cordylochernes scorpioides.</title>
        <authorList>
            <person name="Zeh D."/>
            <person name="Zeh J."/>
        </authorList>
    </citation>
    <scope>NUCLEOTIDE SEQUENCE [LARGE SCALE GENOMIC DNA]</scope>
    <source>
        <strain evidence="1">IN4F17</strain>
        <tissue evidence="1">Whole Body</tissue>
    </source>
</reference>
<sequence>MPDHHQIKKKLMSFLGLLNYYEKFLINKATVVEPLHRPLDSNNPWKWNRENQRAFKEAKILISSESVLAHFDVKVDKSEKTTFLPIHAFIASDETEYILSEKYIKLSIREKNSNIISESHRLIYPRSISSTM</sequence>
<dbReference type="EMBL" id="CP092863">
    <property type="protein sequence ID" value="UYV60865.1"/>
    <property type="molecule type" value="Genomic_DNA"/>
</dbReference>